<feature type="transmembrane region" description="Helical" evidence="1">
    <location>
        <begin position="54"/>
        <end position="75"/>
    </location>
</feature>
<sequence length="347" mass="37161">MGGPNGSQFSPRHQPVLVAGTLPEISDIGAFPSMNALEILRETARILRSDPSTFMAILLLLICPVSAALLSNFLIDQRIVAFLGRGLMFLAVTSGLPAAHFVKQICHHLAGTVVSSAVCLPLLITLLLLARACIAYSVACNYAGKKVVASEFMVVVHKIWRNMALTYIWVCAAIMGCLAVFITLLVSVCNSLSVLGYPPEIIVYPALLTVLGFSIAYAHTIIVSNLAGVISALEDASGPRAFLRSVRLIKGQTQAGLLIFLGSTIGLAFVEGLFEHRVKTLSYGDGSSRIWEGPLLVLMYSFVVLVDSMMSAVFYFTCRSSGMKGLSGNGLSMEELELLSSESADVH</sequence>
<feature type="transmembrane region" description="Helical" evidence="1">
    <location>
        <begin position="82"/>
        <end position="102"/>
    </location>
</feature>
<evidence type="ECO:0000313" key="3">
    <source>
        <dbReference type="Proteomes" id="UP001418222"/>
    </source>
</evidence>
<feature type="transmembrane region" description="Helical" evidence="1">
    <location>
        <begin position="164"/>
        <end position="186"/>
    </location>
</feature>
<keyword evidence="3" id="KW-1185">Reference proteome</keyword>
<accession>A0AAP0B286</accession>
<dbReference type="Proteomes" id="UP001418222">
    <property type="component" value="Unassembled WGS sequence"/>
</dbReference>
<dbReference type="PANTHER" id="PTHR33133:SF1">
    <property type="entry name" value="EXPRESSED PROTEIN-RELATED"/>
    <property type="match status" value="1"/>
</dbReference>
<keyword evidence="1" id="KW-0472">Membrane</keyword>
<feature type="transmembrane region" description="Helical" evidence="1">
    <location>
        <begin position="122"/>
        <end position="143"/>
    </location>
</feature>
<dbReference type="PANTHER" id="PTHR33133">
    <property type="entry name" value="OS08G0107100 PROTEIN-RELATED"/>
    <property type="match status" value="1"/>
</dbReference>
<evidence type="ECO:0000256" key="1">
    <source>
        <dbReference type="SAM" id="Phobius"/>
    </source>
</evidence>
<reference evidence="2 3" key="1">
    <citation type="journal article" date="2022" name="Nat. Plants">
        <title>Genomes of leafy and leafless Platanthera orchids illuminate the evolution of mycoheterotrophy.</title>
        <authorList>
            <person name="Li M.H."/>
            <person name="Liu K.W."/>
            <person name="Li Z."/>
            <person name="Lu H.C."/>
            <person name="Ye Q.L."/>
            <person name="Zhang D."/>
            <person name="Wang J.Y."/>
            <person name="Li Y.F."/>
            <person name="Zhong Z.M."/>
            <person name="Liu X."/>
            <person name="Yu X."/>
            <person name="Liu D.K."/>
            <person name="Tu X.D."/>
            <person name="Liu B."/>
            <person name="Hao Y."/>
            <person name="Liao X.Y."/>
            <person name="Jiang Y.T."/>
            <person name="Sun W.H."/>
            <person name="Chen J."/>
            <person name="Chen Y.Q."/>
            <person name="Ai Y."/>
            <person name="Zhai J.W."/>
            <person name="Wu S.S."/>
            <person name="Zhou Z."/>
            <person name="Hsiao Y.Y."/>
            <person name="Wu W.L."/>
            <person name="Chen Y.Y."/>
            <person name="Lin Y.F."/>
            <person name="Hsu J.L."/>
            <person name="Li C.Y."/>
            <person name="Wang Z.W."/>
            <person name="Zhao X."/>
            <person name="Zhong W.Y."/>
            <person name="Ma X.K."/>
            <person name="Ma L."/>
            <person name="Huang J."/>
            <person name="Chen G.Z."/>
            <person name="Huang M.Z."/>
            <person name="Huang L."/>
            <person name="Peng D.H."/>
            <person name="Luo Y.B."/>
            <person name="Zou S.Q."/>
            <person name="Chen S.P."/>
            <person name="Lan S."/>
            <person name="Tsai W.C."/>
            <person name="Van de Peer Y."/>
            <person name="Liu Z.J."/>
        </authorList>
    </citation>
    <scope>NUCLEOTIDE SEQUENCE [LARGE SCALE GENOMIC DNA]</scope>
    <source>
        <strain evidence="2">Lor287</strain>
    </source>
</reference>
<feature type="transmembrane region" description="Helical" evidence="1">
    <location>
        <begin position="294"/>
        <end position="316"/>
    </location>
</feature>
<proteinExistence type="predicted"/>
<protein>
    <submittedName>
        <fullName evidence="2">Uncharacterized protein</fullName>
    </submittedName>
</protein>
<keyword evidence="1" id="KW-1133">Transmembrane helix</keyword>
<name>A0AAP0B286_9ASPA</name>
<gene>
    <name evidence="2" type="ORF">KSP39_PZI019712</name>
</gene>
<comment type="caution">
    <text evidence="2">The sequence shown here is derived from an EMBL/GenBank/DDBJ whole genome shotgun (WGS) entry which is preliminary data.</text>
</comment>
<feature type="transmembrane region" description="Helical" evidence="1">
    <location>
        <begin position="254"/>
        <end position="274"/>
    </location>
</feature>
<organism evidence="2 3">
    <name type="scientific">Platanthera zijinensis</name>
    <dbReference type="NCBI Taxonomy" id="2320716"/>
    <lineage>
        <taxon>Eukaryota</taxon>
        <taxon>Viridiplantae</taxon>
        <taxon>Streptophyta</taxon>
        <taxon>Embryophyta</taxon>
        <taxon>Tracheophyta</taxon>
        <taxon>Spermatophyta</taxon>
        <taxon>Magnoliopsida</taxon>
        <taxon>Liliopsida</taxon>
        <taxon>Asparagales</taxon>
        <taxon>Orchidaceae</taxon>
        <taxon>Orchidoideae</taxon>
        <taxon>Orchideae</taxon>
        <taxon>Orchidinae</taxon>
        <taxon>Platanthera</taxon>
    </lineage>
</organism>
<evidence type="ECO:0000313" key="2">
    <source>
        <dbReference type="EMBL" id="KAK8924238.1"/>
    </source>
</evidence>
<keyword evidence="1" id="KW-0812">Transmembrane</keyword>
<dbReference type="EMBL" id="JBBWWQ010000017">
    <property type="protein sequence ID" value="KAK8924238.1"/>
    <property type="molecule type" value="Genomic_DNA"/>
</dbReference>
<dbReference type="AlphaFoldDB" id="A0AAP0B286"/>
<feature type="transmembrane region" description="Helical" evidence="1">
    <location>
        <begin position="206"/>
        <end position="233"/>
    </location>
</feature>